<evidence type="ECO:0000256" key="3">
    <source>
        <dbReference type="PROSITE-ProRule" id="PRU00023"/>
    </source>
</evidence>
<dbReference type="PANTHER" id="PTHR24198">
    <property type="entry name" value="ANKYRIN REPEAT AND PROTEIN KINASE DOMAIN-CONTAINING PROTEIN"/>
    <property type="match status" value="1"/>
</dbReference>
<accession>A0A1Y1VL23</accession>
<feature type="repeat" description="ANK" evidence="3">
    <location>
        <begin position="1050"/>
        <end position="1082"/>
    </location>
</feature>
<dbReference type="SMART" id="SM00248">
    <property type="entry name" value="ANK"/>
    <property type="match status" value="26"/>
</dbReference>
<dbReference type="Proteomes" id="UP000193719">
    <property type="component" value="Unassembled WGS sequence"/>
</dbReference>
<feature type="repeat" description="ANK" evidence="3">
    <location>
        <begin position="719"/>
        <end position="751"/>
    </location>
</feature>
<feature type="repeat" description="ANK" evidence="3">
    <location>
        <begin position="682"/>
        <end position="718"/>
    </location>
</feature>
<feature type="repeat" description="ANK" evidence="3">
    <location>
        <begin position="1189"/>
        <end position="1221"/>
    </location>
</feature>
<evidence type="ECO:0000256" key="1">
    <source>
        <dbReference type="ARBA" id="ARBA00022737"/>
    </source>
</evidence>
<dbReference type="STRING" id="1754191.A0A1Y1VL23"/>
<sequence length="1274" mass="145495">MYLTKYKKEGLMKELLYKIVFKNALIISLIQLGKNNINISNEQLINLIENGHSSFDIDIVDDNLNTPLMFACQEGHYNIADILIRFKADVNRDNIVNNRPLFFACSNNNYQMAKLLLDTSKVQMNHRNKNGDTELAVASVNDNPQLIELLIEHQSDVNYMNNKGHYPIHIATINNKLNTLKTLYQHGSDIHSDNIIGNQCFALACINSYVEIMDYLLTLNADYNHTNYNGDSALHQCCILQKQDMINYILALENVNIDIPNSFGFTPFLIACKKNNLDMIKSFLNHKKVSEINIDIKSNSGDFPLFYATHYKNLELIEILLEQNADMYNEKDTDKLNCYTSFFMACSYFGSVEVLQLFLDHGVDVNRANSVGLYPLGIACKSENIEHVKLLLEHGANPNVRYKSSTPLVHTCIDNNFDIAKELIAYGADINLETSEGIHPLLFLMNECFKNNNAFIQYLIDHDADLYCKDNYGNSLLYVLKNSNKVDKEEVYDTLVSAYKRRNDFRDRCLDTTSFIETFDIYKKVIYLLKQEKEQGKEIMVLKEAIKEKENNACSTIHEVHDIFSNQNIEIDTDTLSSTQTNENSNDTDCIIIDSPSVNEEWANKEIHYVTQEEIDRAFLQAVIFGKIEEVQNLLDRFPSINVDVRETNGDTPLIIACQTGVSEIAQLLLRYHADPNLICECGNTALYVATFSYSRHHSLELIQSLLDYGANPNILSQYCLTPLMVACKDQLTEVAKILLNNKADPNMQDNSGNSAISFSCNCNDIDNISKLLNTESTNINITTKNKYTPLMITCNKRSIYTARELLKYDPNIYIKNSYGQTAVHLSCSHYINDIFNDLSNHPKKIDLLMKDNYGFSPYEIMKLNGSVSFFELLINYEIDYLKTVIECYQCSSKEELPESSENYLGDAYDTFDPSQPSHAETLASLQKKWDYIQEEKRNLEWYQSFKRSYIKNNLNLDWWELSQEELDRLVIYSCLFLDVKIIYQLVSLCQLAQESKLNIQININAKDQDGNTALHYICSNERYHRDIIITLEKLLLDQPSIDKNVQNNNGYTPLMLACYHSNESIARILLDYGVDVNLKTYQQNQTALMFACNSRSVYIARKIIEHHAEVDVQDHIDGNTALTIVSKFSQSYNLLTLLVEKGGANVNIATKKGETALLLACQANNIEHVKLLVEHGAEINVKANIPDPYQTPLLAVISNFNHYLIKYLIDHGADINSTNDRGETPLIVSCHLYNKYGSELLIKEHADITIHDNQGETAKSIIDKNQFNYILGL</sequence>
<reference evidence="4 5" key="2">
    <citation type="submission" date="2016-08" db="EMBL/GenBank/DDBJ databases">
        <title>Pervasive Adenine N6-methylation of Active Genes in Fungi.</title>
        <authorList>
            <consortium name="DOE Joint Genome Institute"/>
            <person name="Mondo S.J."/>
            <person name="Dannebaum R.O."/>
            <person name="Kuo R.C."/>
            <person name="Labutti K."/>
            <person name="Haridas S."/>
            <person name="Kuo A."/>
            <person name="Salamov A."/>
            <person name="Ahrendt S.R."/>
            <person name="Lipzen A."/>
            <person name="Sullivan W."/>
            <person name="Andreopoulos W.B."/>
            <person name="Clum A."/>
            <person name="Lindquist E."/>
            <person name="Daum C."/>
            <person name="Ramamoorthy G.K."/>
            <person name="Gryganskyi A."/>
            <person name="Culley D."/>
            <person name="Magnuson J.K."/>
            <person name="James T.Y."/>
            <person name="O'Malley M.A."/>
            <person name="Stajich J.E."/>
            <person name="Spatafora J.W."/>
            <person name="Visel A."/>
            <person name="Grigoriev I.V."/>
        </authorList>
    </citation>
    <scope>NUCLEOTIDE SEQUENCE [LARGE SCALE GENOMIC DNA]</scope>
    <source>
        <strain evidence="5">finn</strain>
    </source>
</reference>
<feature type="repeat" description="ANK" evidence="3">
    <location>
        <begin position="130"/>
        <end position="162"/>
    </location>
</feature>
<feature type="repeat" description="ANK" evidence="3">
    <location>
        <begin position="403"/>
        <end position="435"/>
    </location>
</feature>
<dbReference type="PANTHER" id="PTHR24198:SF165">
    <property type="entry name" value="ANKYRIN REPEAT-CONTAINING PROTEIN-RELATED"/>
    <property type="match status" value="1"/>
</dbReference>
<keyword evidence="2 3" id="KW-0040">ANK repeat</keyword>
<evidence type="ECO:0000256" key="2">
    <source>
        <dbReference type="ARBA" id="ARBA00023043"/>
    </source>
</evidence>
<gene>
    <name evidence="4" type="ORF">BCR36DRAFT_579792</name>
</gene>
<proteinExistence type="predicted"/>
<dbReference type="Gene3D" id="1.25.40.20">
    <property type="entry name" value="Ankyrin repeat-containing domain"/>
    <property type="match status" value="7"/>
</dbReference>
<reference evidence="4 5" key="1">
    <citation type="submission" date="2016-08" db="EMBL/GenBank/DDBJ databases">
        <title>Genomes of anaerobic fungi encode conserved fungal cellulosomes for biomass hydrolysis.</title>
        <authorList>
            <consortium name="DOE Joint Genome Institute"/>
            <person name="Haitjema C.H."/>
            <person name="Gilmore S.P."/>
            <person name="Henske J.K."/>
            <person name="Solomon K.V."/>
            <person name="De Groot R."/>
            <person name="Kuo A."/>
            <person name="Mondo S.J."/>
            <person name="Salamov A.A."/>
            <person name="Labutti K."/>
            <person name="Zhao Z."/>
            <person name="Chiniquy J."/>
            <person name="Barry K."/>
            <person name="Brewer H.M."/>
            <person name="Purvine S.O."/>
            <person name="Wright A.T."/>
            <person name="Boxma B."/>
            <person name="Van Alen T."/>
            <person name="Hackstein J.H."/>
            <person name="Baker S.E."/>
            <person name="Grigoriev I.V."/>
            <person name="O'Malley M.A."/>
        </authorList>
    </citation>
    <scope>NUCLEOTIDE SEQUENCE [LARGE SCALE GENOMIC DNA]</scope>
    <source>
        <strain evidence="5">finn</strain>
    </source>
</reference>
<dbReference type="PROSITE" id="PS50297">
    <property type="entry name" value="ANK_REP_REGION"/>
    <property type="match status" value="8"/>
</dbReference>
<keyword evidence="5" id="KW-1185">Reference proteome</keyword>
<dbReference type="EMBL" id="MCFH01000003">
    <property type="protein sequence ID" value="ORX59167.1"/>
    <property type="molecule type" value="Genomic_DNA"/>
</dbReference>
<dbReference type="SUPFAM" id="SSF48403">
    <property type="entry name" value="Ankyrin repeat"/>
    <property type="match status" value="4"/>
</dbReference>
<dbReference type="Pfam" id="PF00023">
    <property type="entry name" value="Ank"/>
    <property type="match status" value="2"/>
</dbReference>
<dbReference type="InterPro" id="IPR036770">
    <property type="entry name" value="Ankyrin_rpt-contain_sf"/>
</dbReference>
<feature type="repeat" description="ANK" evidence="3">
    <location>
        <begin position="649"/>
        <end position="681"/>
    </location>
</feature>
<organism evidence="4 5">
    <name type="scientific">Piromyces finnis</name>
    <dbReference type="NCBI Taxonomy" id="1754191"/>
    <lineage>
        <taxon>Eukaryota</taxon>
        <taxon>Fungi</taxon>
        <taxon>Fungi incertae sedis</taxon>
        <taxon>Chytridiomycota</taxon>
        <taxon>Chytridiomycota incertae sedis</taxon>
        <taxon>Neocallimastigomycetes</taxon>
        <taxon>Neocallimastigales</taxon>
        <taxon>Neocallimastigaceae</taxon>
        <taxon>Piromyces</taxon>
    </lineage>
</organism>
<name>A0A1Y1VL23_9FUNG</name>
<comment type="caution">
    <text evidence="4">The sequence shown here is derived from an EMBL/GenBank/DDBJ whole genome shotgun (WGS) entry which is preliminary data.</text>
</comment>
<feature type="repeat" description="ANK" evidence="3">
    <location>
        <begin position="163"/>
        <end position="195"/>
    </location>
</feature>
<feature type="repeat" description="ANK" evidence="3">
    <location>
        <begin position="63"/>
        <end position="95"/>
    </location>
</feature>
<dbReference type="Pfam" id="PF12796">
    <property type="entry name" value="Ank_2"/>
    <property type="match status" value="7"/>
</dbReference>
<keyword evidence="1" id="KW-0677">Repeat</keyword>
<dbReference type="OrthoDB" id="2149185at2759"/>
<dbReference type="AlphaFoldDB" id="A0A1Y1VL23"/>
<dbReference type="InterPro" id="IPR002110">
    <property type="entry name" value="Ankyrin_rpt"/>
</dbReference>
<feature type="repeat" description="ANK" evidence="3">
    <location>
        <begin position="300"/>
        <end position="332"/>
    </location>
</feature>
<feature type="repeat" description="ANK" evidence="3">
    <location>
        <begin position="371"/>
        <end position="403"/>
    </location>
</feature>
<evidence type="ECO:0000313" key="5">
    <source>
        <dbReference type="Proteomes" id="UP000193719"/>
    </source>
</evidence>
<dbReference type="PRINTS" id="PR01415">
    <property type="entry name" value="ANKYRIN"/>
</dbReference>
<feature type="repeat" description="ANK" evidence="3">
    <location>
        <begin position="1153"/>
        <end position="1185"/>
    </location>
</feature>
<evidence type="ECO:0000313" key="4">
    <source>
        <dbReference type="EMBL" id="ORX59167.1"/>
    </source>
</evidence>
<protein>
    <submittedName>
        <fullName evidence="4">Uncharacterized protein</fullName>
    </submittedName>
</protein>
<dbReference type="PROSITE" id="PS50088">
    <property type="entry name" value="ANK_REPEAT"/>
    <property type="match status" value="12"/>
</dbReference>